<dbReference type="Pfam" id="PF10109">
    <property type="entry name" value="Phage_TAC_7"/>
    <property type="match status" value="1"/>
</dbReference>
<proteinExistence type="predicted"/>
<sequence length="99" mass="11160">MKEIKLSQPIMAHGNELHVLELKEPTIKDIKKLGFPFDGQMIGDPKKVANYIVELGNVTPSSVDQLTPHDFLMITGEIMMFFSPKEKVESTAEEQQTTE</sequence>
<gene>
    <name evidence="1" type="ORF">GA0061080_102612</name>
</gene>
<reference evidence="2" key="1">
    <citation type="submission" date="2016-08" db="EMBL/GenBank/DDBJ databases">
        <authorList>
            <person name="Varghese N."/>
            <person name="Submissions Spin"/>
        </authorList>
    </citation>
    <scope>NUCLEOTIDE SEQUENCE [LARGE SCALE GENOMIC DNA]</scope>
    <source>
        <strain evidence="2">R-53144</strain>
    </source>
</reference>
<dbReference type="OrthoDB" id="8595372at2"/>
<evidence type="ECO:0000313" key="2">
    <source>
        <dbReference type="Proteomes" id="UP000199698"/>
    </source>
</evidence>
<keyword evidence="2" id="KW-1185">Reference proteome</keyword>
<evidence type="ECO:0000313" key="1">
    <source>
        <dbReference type="EMBL" id="SCC11124.1"/>
    </source>
</evidence>
<dbReference type="STRING" id="1798183.GA0061080_102612"/>
<dbReference type="Proteomes" id="UP000199698">
    <property type="component" value="Unassembled WGS sequence"/>
</dbReference>
<name>A0A1C4BWI6_9GAMM</name>
<organism evidence="1 2">
    <name type="scientific">Gilliamella intestini</name>
    <dbReference type="NCBI Taxonomy" id="1798183"/>
    <lineage>
        <taxon>Bacteria</taxon>
        <taxon>Pseudomonadati</taxon>
        <taxon>Pseudomonadota</taxon>
        <taxon>Gammaproteobacteria</taxon>
        <taxon>Orbales</taxon>
        <taxon>Orbaceae</taxon>
        <taxon>Gilliamella</taxon>
    </lineage>
</organism>
<dbReference type="AlphaFoldDB" id="A0A1C4BWI6"/>
<accession>A0A1C4BWI6</accession>
<dbReference type="InterPro" id="IPR019289">
    <property type="entry name" value="Phage_tail_E/E"/>
</dbReference>
<dbReference type="EMBL" id="FMBA01000026">
    <property type="protein sequence ID" value="SCC11124.1"/>
    <property type="molecule type" value="Genomic_DNA"/>
</dbReference>
<dbReference type="RefSeq" id="WP_091123695.1">
    <property type="nucleotide sequence ID" value="NZ_FMBA01000026.1"/>
</dbReference>
<protein>
    <submittedName>
        <fullName evidence="1">Phage tail assembly chaperone protein, E, or 41 or 14</fullName>
    </submittedName>
</protein>